<reference evidence="9" key="1">
    <citation type="submission" date="2015-02" db="EMBL/GenBank/DDBJ databases">
        <title>Genome sequencing for Strongylocentrotus purpuratus.</title>
        <authorList>
            <person name="Murali S."/>
            <person name="Liu Y."/>
            <person name="Vee V."/>
            <person name="English A."/>
            <person name="Wang M."/>
            <person name="Skinner E."/>
            <person name="Han Y."/>
            <person name="Muzny D.M."/>
            <person name="Worley K.C."/>
            <person name="Gibbs R.A."/>
        </authorList>
    </citation>
    <scope>NUCLEOTIDE SEQUENCE</scope>
</reference>
<feature type="binding site" evidence="5">
    <location>
        <position position="102"/>
    </location>
    <ligand>
        <name>substrate</name>
    </ligand>
</feature>
<dbReference type="PANTHER" id="PTHR43827">
    <property type="entry name" value="2,5-DIKETO-D-GLUCONIC ACID REDUCTASE"/>
    <property type="match status" value="1"/>
</dbReference>
<evidence type="ECO:0000256" key="1">
    <source>
        <dbReference type="ARBA" id="ARBA00007905"/>
    </source>
</evidence>
<evidence type="ECO:0000313" key="8">
    <source>
        <dbReference type="EnsemblMetazoa" id="XP_003723666"/>
    </source>
</evidence>
<dbReference type="Proteomes" id="UP000007110">
    <property type="component" value="Unassembled WGS sequence"/>
</dbReference>
<feature type="domain" description="NADP-dependent oxidoreductase" evidence="7">
    <location>
        <begin position="18"/>
        <end position="261"/>
    </location>
</feature>
<accession>A0A7M7GNF8</accession>
<keyword evidence="2" id="KW-0521">NADP</keyword>
<evidence type="ECO:0000313" key="9">
    <source>
        <dbReference type="Proteomes" id="UP000007110"/>
    </source>
</evidence>
<dbReference type="PROSITE" id="PS00062">
    <property type="entry name" value="ALDOKETO_REDUCTASE_2"/>
    <property type="match status" value="1"/>
</dbReference>
<keyword evidence="3" id="KW-0560">Oxidoreductase</keyword>
<dbReference type="InterPro" id="IPR023210">
    <property type="entry name" value="NADP_OxRdtase_dom"/>
</dbReference>
<dbReference type="AlphaFoldDB" id="A0A7M7GNF8"/>
<evidence type="ECO:0000256" key="3">
    <source>
        <dbReference type="ARBA" id="ARBA00023002"/>
    </source>
</evidence>
<dbReference type="PRINTS" id="PR00069">
    <property type="entry name" value="ALDKETRDTASE"/>
</dbReference>
<dbReference type="GeneID" id="100890235"/>
<dbReference type="EnsemblMetazoa" id="XM_003723618">
    <property type="protein sequence ID" value="XP_003723666"/>
    <property type="gene ID" value="LOC100890235"/>
</dbReference>
<dbReference type="InterPro" id="IPR018170">
    <property type="entry name" value="Aldo/ket_reductase_CS"/>
</dbReference>
<name>A0A7M7GNF8_STRPU</name>
<keyword evidence="9" id="KW-1185">Reference proteome</keyword>
<dbReference type="OMA" id="PRIHLGV"/>
<dbReference type="OrthoDB" id="416253at2759"/>
<dbReference type="RefSeq" id="XP_003723666.3">
    <property type="nucleotide sequence ID" value="XM_003723618.3"/>
</dbReference>
<comment type="similarity">
    <text evidence="1">Belongs to the aldo/keto reductase family.</text>
</comment>
<reference evidence="8" key="2">
    <citation type="submission" date="2021-01" db="UniProtKB">
        <authorList>
            <consortium name="EnsemblMetazoa"/>
        </authorList>
    </citation>
    <scope>IDENTIFICATION</scope>
</reference>
<dbReference type="PANTHER" id="PTHR43827:SF3">
    <property type="entry name" value="NADP-DEPENDENT OXIDOREDUCTASE DOMAIN-CONTAINING PROTEIN"/>
    <property type="match status" value="1"/>
</dbReference>
<dbReference type="InParanoid" id="A0A7M7GNF8"/>
<protein>
    <recommendedName>
        <fullName evidence="7">NADP-dependent oxidoreductase domain-containing protein</fullName>
    </recommendedName>
</protein>
<evidence type="ECO:0000259" key="7">
    <source>
        <dbReference type="Pfam" id="PF00248"/>
    </source>
</evidence>
<dbReference type="Gene3D" id="3.20.20.100">
    <property type="entry name" value="NADP-dependent oxidoreductase domain"/>
    <property type="match status" value="1"/>
</dbReference>
<evidence type="ECO:0000256" key="5">
    <source>
        <dbReference type="PIRSR" id="PIRSR000097-2"/>
    </source>
</evidence>
<proteinExistence type="inferred from homology"/>
<evidence type="ECO:0000256" key="4">
    <source>
        <dbReference type="PIRSR" id="PIRSR000097-1"/>
    </source>
</evidence>
<dbReference type="Pfam" id="PF00248">
    <property type="entry name" value="Aldo_ket_red"/>
    <property type="match status" value="1"/>
</dbReference>
<dbReference type="CDD" id="cd19136">
    <property type="entry name" value="AKR_DrGR-like"/>
    <property type="match status" value="1"/>
</dbReference>
<dbReference type="PIRSF" id="PIRSF000097">
    <property type="entry name" value="AKR"/>
    <property type="match status" value="1"/>
</dbReference>
<dbReference type="GO" id="GO:0016616">
    <property type="term" value="F:oxidoreductase activity, acting on the CH-OH group of donors, NAD or NADP as acceptor"/>
    <property type="evidence" value="ECO:0007669"/>
    <property type="project" value="UniProtKB-ARBA"/>
</dbReference>
<dbReference type="InterPro" id="IPR020471">
    <property type="entry name" value="AKR"/>
</dbReference>
<dbReference type="SUPFAM" id="SSF51430">
    <property type="entry name" value="NAD(P)-linked oxidoreductase"/>
    <property type="match status" value="1"/>
</dbReference>
<dbReference type="FunFam" id="3.20.20.100:FF:000002">
    <property type="entry name" value="2,5-diketo-D-gluconic acid reductase A"/>
    <property type="match status" value="1"/>
</dbReference>
<dbReference type="KEGG" id="spu:100890235"/>
<organism evidence="8 9">
    <name type="scientific">Strongylocentrotus purpuratus</name>
    <name type="common">Purple sea urchin</name>
    <dbReference type="NCBI Taxonomy" id="7668"/>
    <lineage>
        <taxon>Eukaryota</taxon>
        <taxon>Metazoa</taxon>
        <taxon>Echinodermata</taxon>
        <taxon>Eleutherozoa</taxon>
        <taxon>Echinozoa</taxon>
        <taxon>Echinoidea</taxon>
        <taxon>Euechinoidea</taxon>
        <taxon>Echinacea</taxon>
        <taxon>Camarodonta</taxon>
        <taxon>Echinidea</taxon>
        <taxon>Strongylocentrotidae</taxon>
        <taxon>Strongylocentrotus</taxon>
    </lineage>
</organism>
<feature type="site" description="Lowers pKa of active site Tyr" evidence="6">
    <location>
        <position position="70"/>
    </location>
</feature>
<dbReference type="InterPro" id="IPR036812">
    <property type="entry name" value="NAD(P)_OxRdtase_dom_sf"/>
</dbReference>
<dbReference type="PROSITE" id="PS00798">
    <property type="entry name" value="ALDOKETO_REDUCTASE_1"/>
    <property type="match status" value="1"/>
</dbReference>
<feature type="active site" description="Proton donor" evidence="4">
    <location>
        <position position="41"/>
    </location>
</feature>
<sequence>MTNLPIFGLGTYCMRGTDTVYKCLDTALKHGYRLIDTATVYKNEKDIGHALKELLPKHGLSRSDIFITSKLAPADQGEKAYDACLLSLTNLQTDYLDLYLIHWPGTQKLKPDDPRNVENRQVSWKVLERLHKEGKCKYIGISNYIVRHMEELLTYAEIQPAVNQSEYHPLFLNKDVVEYCRRKGIQFQSYSTLARGELLTNPTVMSIADGIKHKPCQVILKWAMQDGIGVIPMSTKPDHIIDNCDVHDWSLTDDDMKVLHNLKETKKCAWDPTAII</sequence>
<evidence type="ECO:0000256" key="6">
    <source>
        <dbReference type="PIRSR" id="PIRSR000097-3"/>
    </source>
</evidence>
<evidence type="ECO:0000256" key="2">
    <source>
        <dbReference type="ARBA" id="ARBA00022857"/>
    </source>
</evidence>